<evidence type="ECO:0000256" key="2">
    <source>
        <dbReference type="ARBA" id="ARBA00022771"/>
    </source>
</evidence>
<evidence type="ECO:0000313" key="7">
    <source>
        <dbReference type="Proteomes" id="UP000595663"/>
    </source>
</evidence>
<sequence>MLEIVMDNISLQQCSDALQKLKQELELEIADLELSARPVQLDQQAVGRVSRGDALQQQNMALANLEQCRIRLQEVLHAESKFGVTEYGYCEACDEVINLPRMLARPDSRYCLGCQSVVEEKES</sequence>
<keyword evidence="1" id="KW-0479">Metal-binding</keyword>
<dbReference type="OrthoDB" id="6064855at2"/>
<reference evidence="6 7" key="1">
    <citation type="journal article" date="2008" name="Int. J. Syst. Evol. Microbiol.">
        <title>Amphritea japonica sp. nov. and Amphritea balenae sp. nov., isolated from the sediment adjacent to sperm whale carcasses off Kagoshima, Japan.</title>
        <authorList>
            <person name="Miyazaki M."/>
            <person name="Nogi Y."/>
            <person name="Fujiwara Y."/>
            <person name="Kawato M."/>
            <person name="Nagahama T."/>
            <person name="Kubokawa K."/>
            <person name="Horikoshi K."/>
        </authorList>
    </citation>
    <scope>NUCLEOTIDE SEQUENCE [LARGE SCALE GENOMIC DNA]</scope>
    <source>
        <strain evidence="6 7">ATCC BAA-1530</strain>
    </source>
</reference>
<keyword evidence="3" id="KW-0862">Zinc</keyword>
<dbReference type="PROSITE" id="PS01102">
    <property type="entry name" value="ZF_DKSA_1"/>
    <property type="match status" value="1"/>
</dbReference>
<evidence type="ECO:0000256" key="1">
    <source>
        <dbReference type="ARBA" id="ARBA00022723"/>
    </source>
</evidence>
<evidence type="ECO:0000256" key="3">
    <source>
        <dbReference type="ARBA" id="ARBA00022833"/>
    </source>
</evidence>
<dbReference type="Pfam" id="PF01258">
    <property type="entry name" value="zf-dskA_traR"/>
    <property type="match status" value="1"/>
</dbReference>
<gene>
    <name evidence="6" type="ORF">AMJAP_1991</name>
</gene>
<name>A0A7R6STG4_9GAMM</name>
<evidence type="ECO:0000256" key="4">
    <source>
        <dbReference type="PROSITE-ProRule" id="PRU00510"/>
    </source>
</evidence>
<keyword evidence="2" id="KW-0863">Zinc-finger</keyword>
<evidence type="ECO:0000259" key="5">
    <source>
        <dbReference type="Pfam" id="PF01258"/>
    </source>
</evidence>
<organism evidence="6 7">
    <name type="scientific">Amphritea japonica ATCC BAA-1530</name>
    <dbReference type="NCBI Taxonomy" id="1278309"/>
    <lineage>
        <taxon>Bacteria</taxon>
        <taxon>Pseudomonadati</taxon>
        <taxon>Pseudomonadota</taxon>
        <taxon>Gammaproteobacteria</taxon>
        <taxon>Oceanospirillales</taxon>
        <taxon>Oceanospirillaceae</taxon>
        <taxon>Amphritea</taxon>
    </lineage>
</organism>
<dbReference type="EMBL" id="AP014545">
    <property type="protein sequence ID" value="BBB26582.1"/>
    <property type="molecule type" value="Genomic_DNA"/>
</dbReference>
<dbReference type="Gene3D" id="1.20.120.910">
    <property type="entry name" value="DksA, coiled-coil domain"/>
    <property type="match status" value="1"/>
</dbReference>
<feature type="zinc finger region" description="dksA C4-type" evidence="4">
    <location>
        <begin position="90"/>
        <end position="114"/>
    </location>
</feature>
<dbReference type="InterPro" id="IPR020458">
    <property type="entry name" value="Znf_DskA_TraR_CS"/>
</dbReference>
<accession>A0A7R6STG4</accession>
<dbReference type="InterPro" id="IPR000962">
    <property type="entry name" value="Znf_DskA_TraR"/>
</dbReference>
<dbReference type="AlphaFoldDB" id="A0A7R6STG4"/>
<dbReference type="Proteomes" id="UP000595663">
    <property type="component" value="Chromosome"/>
</dbReference>
<dbReference type="PANTHER" id="PTHR33823:SF4">
    <property type="entry name" value="GENERAL STRESS PROTEIN 16O"/>
    <property type="match status" value="1"/>
</dbReference>
<keyword evidence="7" id="KW-1185">Reference proteome</keyword>
<protein>
    <submittedName>
        <fullName evidence="6">DnaK suppressor protein</fullName>
    </submittedName>
</protein>
<feature type="domain" description="Zinc finger DksA/TraR C4-type" evidence="5">
    <location>
        <begin position="87"/>
        <end position="119"/>
    </location>
</feature>
<proteinExistence type="predicted"/>
<dbReference type="PANTHER" id="PTHR33823">
    <property type="entry name" value="RNA POLYMERASE-BINDING TRANSCRIPTION FACTOR DKSA-RELATED"/>
    <property type="match status" value="1"/>
</dbReference>
<evidence type="ECO:0000313" key="6">
    <source>
        <dbReference type="EMBL" id="BBB26582.1"/>
    </source>
</evidence>
<dbReference type="GO" id="GO:0008270">
    <property type="term" value="F:zinc ion binding"/>
    <property type="evidence" value="ECO:0007669"/>
    <property type="project" value="UniProtKB-KW"/>
</dbReference>
<dbReference type="PROSITE" id="PS51128">
    <property type="entry name" value="ZF_DKSA_2"/>
    <property type="match status" value="1"/>
</dbReference>
<dbReference type="SUPFAM" id="SSF57716">
    <property type="entry name" value="Glucocorticoid receptor-like (DNA-binding domain)"/>
    <property type="match status" value="1"/>
</dbReference>
<dbReference type="KEGG" id="ajp:AMJAP_1991"/>